<dbReference type="Gene3D" id="1.10.10.10">
    <property type="entry name" value="Winged helix-like DNA-binding domain superfamily/Winged helix DNA-binding domain"/>
    <property type="match status" value="1"/>
</dbReference>
<name>A0A5C8UL35_9MICO</name>
<organism evidence="2 3">
    <name type="scientific">Lacisediminihabitans profunda</name>
    <dbReference type="NCBI Taxonomy" id="2594790"/>
    <lineage>
        <taxon>Bacteria</taxon>
        <taxon>Bacillati</taxon>
        <taxon>Actinomycetota</taxon>
        <taxon>Actinomycetes</taxon>
        <taxon>Micrococcales</taxon>
        <taxon>Microbacteriaceae</taxon>
        <taxon>Lacisediminihabitans</taxon>
    </lineage>
</organism>
<dbReference type="PANTHER" id="PTHR43252">
    <property type="entry name" value="TRANSCRIPTIONAL REGULATOR YQJI"/>
    <property type="match status" value="1"/>
</dbReference>
<proteinExistence type="predicted"/>
<dbReference type="PANTHER" id="PTHR43252:SF2">
    <property type="entry name" value="TRANSCRIPTION REGULATOR, PADR-LIKE FAMILY"/>
    <property type="match status" value="1"/>
</dbReference>
<evidence type="ECO:0000313" key="3">
    <source>
        <dbReference type="Proteomes" id="UP000321379"/>
    </source>
</evidence>
<evidence type="ECO:0000259" key="1">
    <source>
        <dbReference type="Pfam" id="PF03551"/>
    </source>
</evidence>
<gene>
    <name evidence="2" type="ORF">FVP33_15775</name>
</gene>
<reference evidence="2 3" key="1">
    <citation type="submission" date="2019-08" db="EMBL/GenBank/DDBJ databases">
        <title>Bacterial whole genome sequence for Glaciihabitans sp. CHu50b-6-2.</title>
        <authorList>
            <person name="Jin L."/>
        </authorList>
    </citation>
    <scope>NUCLEOTIDE SEQUENCE [LARGE SCALE GENOMIC DNA]</scope>
    <source>
        <strain evidence="2 3">CHu50b-6-2</strain>
    </source>
</reference>
<dbReference type="RefSeq" id="WP_147784646.1">
    <property type="nucleotide sequence ID" value="NZ_VRMG01000010.1"/>
</dbReference>
<dbReference type="AlphaFoldDB" id="A0A5C8UL35"/>
<dbReference type="Pfam" id="PF03551">
    <property type="entry name" value="PadR"/>
    <property type="match status" value="1"/>
</dbReference>
<dbReference type="EMBL" id="VRMG01000010">
    <property type="protein sequence ID" value="TXN28976.1"/>
    <property type="molecule type" value="Genomic_DNA"/>
</dbReference>
<dbReference type="InterPro" id="IPR036390">
    <property type="entry name" value="WH_DNA-bd_sf"/>
</dbReference>
<keyword evidence="3" id="KW-1185">Reference proteome</keyword>
<dbReference type="Proteomes" id="UP000321379">
    <property type="component" value="Unassembled WGS sequence"/>
</dbReference>
<feature type="domain" description="Transcription regulator PadR N-terminal" evidence="1">
    <location>
        <begin position="7"/>
        <end position="75"/>
    </location>
</feature>
<comment type="caution">
    <text evidence="2">The sequence shown here is derived from an EMBL/GenBank/DDBJ whole genome shotgun (WGS) entry which is preliminary data.</text>
</comment>
<accession>A0A5C8UL35</accession>
<evidence type="ECO:0000313" key="2">
    <source>
        <dbReference type="EMBL" id="TXN28976.1"/>
    </source>
</evidence>
<protein>
    <submittedName>
        <fullName evidence="2">PadR family transcriptional regulator</fullName>
    </submittedName>
</protein>
<sequence length="187" mass="20477">MSVRDGILAILTMGPAYGLQLHSELTSRAPHRKPVNVGQIYGTLDRVAKQGLIEPAGTTDDALPLYRLTAEGRNAALKWMRHPMLDALPEWTEMLDQVIISGSIDPVAAKAVAEDYRRWWEGDLRRARTPTPDASPATEVHLARVAREAQAVAAIAWLGAAIAALSHYDSSRALSDVRPRRGRKAQV</sequence>
<dbReference type="InterPro" id="IPR005149">
    <property type="entry name" value="Tscrpt_reg_PadR_N"/>
</dbReference>
<dbReference type="InterPro" id="IPR036388">
    <property type="entry name" value="WH-like_DNA-bd_sf"/>
</dbReference>
<dbReference type="SUPFAM" id="SSF46785">
    <property type="entry name" value="Winged helix' DNA-binding domain"/>
    <property type="match status" value="1"/>
</dbReference>